<dbReference type="Proteomes" id="UP000036923">
    <property type="component" value="Unassembled WGS sequence"/>
</dbReference>
<proteinExistence type="predicted"/>
<evidence type="ECO:0008006" key="3">
    <source>
        <dbReference type="Google" id="ProtNLM"/>
    </source>
</evidence>
<sequence length="76" mass="8757">MCGRFLLLTDDDFREIKNFVSEISERYKEELNGEVFPTANIPTVYSHNGRNILSTAKWGFPTLKIPVLLLMPGQKR</sequence>
<organism evidence="1 2">
    <name type="scientific">Pseudobacteroides cellulosolvens ATCC 35603 = DSM 2933</name>
    <dbReference type="NCBI Taxonomy" id="398512"/>
    <lineage>
        <taxon>Bacteria</taxon>
        <taxon>Bacillati</taxon>
        <taxon>Bacillota</taxon>
        <taxon>Clostridia</taxon>
        <taxon>Eubacteriales</taxon>
        <taxon>Oscillospiraceae</taxon>
        <taxon>Pseudobacteroides</taxon>
    </lineage>
</organism>
<keyword evidence="2" id="KW-1185">Reference proteome</keyword>
<dbReference type="STRING" id="398512.Bccel_5544"/>
<accession>A0A0L6JXV4</accession>
<dbReference type="EMBL" id="LGTC01000001">
    <property type="protein sequence ID" value="KNY30267.1"/>
    <property type="molecule type" value="Genomic_DNA"/>
</dbReference>
<comment type="caution">
    <text evidence="1">The sequence shown here is derived from an EMBL/GenBank/DDBJ whole genome shotgun (WGS) entry which is preliminary data.</text>
</comment>
<gene>
    <name evidence="1" type="ORF">Bccel_5544</name>
</gene>
<reference evidence="2" key="1">
    <citation type="submission" date="2015-07" db="EMBL/GenBank/DDBJ databases">
        <title>Near-Complete Genome Sequence of the Cellulolytic Bacterium Bacteroides (Pseudobacteroides) cellulosolvens ATCC 35603.</title>
        <authorList>
            <person name="Dassa B."/>
            <person name="Utturkar S.M."/>
            <person name="Klingeman D.M."/>
            <person name="Hurt R.A."/>
            <person name="Keller M."/>
            <person name="Xu J."/>
            <person name="Reddy Y.H.K."/>
            <person name="Borovok I."/>
            <person name="Grinberg I.R."/>
            <person name="Lamed R."/>
            <person name="Zhivin O."/>
            <person name="Bayer E.A."/>
            <person name="Brown S.D."/>
        </authorList>
    </citation>
    <scope>NUCLEOTIDE SEQUENCE [LARGE SCALE GENOMIC DNA]</scope>
    <source>
        <strain evidence="2">DSM 2933</strain>
    </source>
</reference>
<dbReference type="InterPro" id="IPR036590">
    <property type="entry name" value="SRAP-like"/>
</dbReference>
<dbReference type="AlphaFoldDB" id="A0A0L6JXV4"/>
<evidence type="ECO:0000313" key="1">
    <source>
        <dbReference type="EMBL" id="KNY30267.1"/>
    </source>
</evidence>
<name>A0A0L6JXV4_9FIRM</name>
<protein>
    <recommendedName>
        <fullName evidence="3">Abasic site processing protein</fullName>
    </recommendedName>
</protein>
<dbReference type="SUPFAM" id="SSF143081">
    <property type="entry name" value="BB1717-like"/>
    <property type="match status" value="1"/>
</dbReference>
<dbReference type="RefSeq" id="WP_050753923.1">
    <property type="nucleotide sequence ID" value="NZ_LGTC01000001.1"/>
</dbReference>
<evidence type="ECO:0000313" key="2">
    <source>
        <dbReference type="Proteomes" id="UP000036923"/>
    </source>
</evidence>